<feature type="region of interest" description="Disordered" evidence="1">
    <location>
        <begin position="389"/>
        <end position="409"/>
    </location>
</feature>
<dbReference type="PANTHER" id="PTHR31373:SF17">
    <property type="entry name" value="OS06G0652100 PROTEIN"/>
    <property type="match status" value="1"/>
</dbReference>
<feature type="compositionally biased region" description="Polar residues" evidence="1">
    <location>
        <begin position="396"/>
        <end position="409"/>
    </location>
</feature>
<feature type="domain" description="DUF7788" evidence="3">
    <location>
        <begin position="44"/>
        <end position="128"/>
    </location>
</feature>
<dbReference type="Pfam" id="PF25043">
    <property type="entry name" value="DUF7788"/>
    <property type="match status" value="1"/>
</dbReference>
<evidence type="ECO:0000259" key="3">
    <source>
        <dbReference type="Pfam" id="PF25043"/>
    </source>
</evidence>
<dbReference type="Proteomes" id="UP001314170">
    <property type="component" value="Unassembled WGS sequence"/>
</dbReference>
<protein>
    <submittedName>
        <fullName evidence="4">Uncharacterized protein</fullName>
    </submittedName>
</protein>
<keyword evidence="5" id="KW-1185">Reference proteome</keyword>
<feature type="domain" description="DUF2828" evidence="2">
    <location>
        <begin position="204"/>
        <end position="281"/>
    </location>
</feature>
<comment type="caution">
    <text evidence="4">The sequence shown here is derived from an EMBL/GenBank/DDBJ whole genome shotgun (WGS) entry which is preliminary data.</text>
</comment>
<dbReference type="PANTHER" id="PTHR31373">
    <property type="entry name" value="OS06G0652100 PROTEIN"/>
    <property type="match status" value="1"/>
</dbReference>
<dbReference type="AlphaFoldDB" id="A0AAV1R9D3"/>
<accession>A0AAV1R9D3</accession>
<evidence type="ECO:0000259" key="2">
    <source>
        <dbReference type="Pfam" id="PF11443"/>
    </source>
</evidence>
<reference evidence="4 5" key="1">
    <citation type="submission" date="2024-01" db="EMBL/GenBank/DDBJ databases">
        <authorList>
            <person name="Waweru B."/>
        </authorList>
    </citation>
    <scope>NUCLEOTIDE SEQUENCE [LARGE SCALE GENOMIC DNA]</scope>
</reference>
<sequence length="409" mass="46607">MKEVPIPLRKAPVSIRRCDPIAHRPVVSTTVKKMYSGLSAVDYKEEPWKGKIVNSTDYPTLCKIERCNLQPKIGLTRQLKYGRNVNIQMMSVQTLGFAVTENISQEKMRRKIFVFDDFGFQQASANYWGVREKLVLEQAPPQIKQFSKPKTPDSHGSFLSNIGPPEIYHPAPPTNTARAAIASKQKPKTKAPVWYPQMEIPTLTPCQFVFFKITPNIIPETLTPWLDRAWKEDPTTTLKLICCIGLATIKGKPNKDAFFNSVLRLHKYHHYVLASNLAAFASFGLIRILEPGVAKTVFPFYSDPEYIDIQNAHYFMGFENRLMKEVLKEVLVPLAKAHEKSKDINQAPVRRQDSSFVAMKAYKKVAVAPDEKKKFKQCLKIVDKYGKWTDDDEMNTAPSPSIHSYEQEV</sequence>
<name>A0AAV1R9D3_9ROSI</name>
<dbReference type="InterPro" id="IPR056690">
    <property type="entry name" value="DUF7788"/>
</dbReference>
<dbReference type="Pfam" id="PF11443">
    <property type="entry name" value="DUF2828"/>
    <property type="match status" value="1"/>
</dbReference>
<evidence type="ECO:0000256" key="1">
    <source>
        <dbReference type="SAM" id="MobiDB-lite"/>
    </source>
</evidence>
<gene>
    <name evidence="4" type="ORF">DCAF_LOCUS7756</name>
</gene>
<organism evidence="4 5">
    <name type="scientific">Dovyalis caffra</name>
    <dbReference type="NCBI Taxonomy" id="77055"/>
    <lineage>
        <taxon>Eukaryota</taxon>
        <taxon>Viridiplantae</taxon>
        <taxon>Streptophyta</taxon>
        <taxon>Embryophyta</taxon>
        <taxon>Tracheophyta</taxon>
        <taxon>Spermatophyta</taxon>
        <taxon>Magnoliopsida</taxon>
        <taxon>eudicotyledons</taxon>
        <taxon>Gunneridae</taxon>
        <taxon>Pentapetalae</taxon>
        <taxon>rosids</taxon>
        <taxon>fabids</taxon>
        <taxon>Malpighiales</taxon>
        <taxon>Salicaceae</taxon>
        <taxon>Flacourtieae</taxon>
        <taxon>Dovyalis</taxon>
    </lineage>
</organism>
<dbReference type="InterPro" id="IPR058580">
    <property type="entry name" value="DUF2828"/>
</dbReference>
<evidence type="ECO:0000313" key="4">
    <source>
        <dbReference type="EMBL" id="CAK7330067.1"/>
    </source>
</evidence>
<evidence type="ECO:0000313" key="5">
    <source>
        <dbReference type="Proteomes" id="UP001314170"/>
    </source>
</evidence>
<dbReference type="EMBL" id="CAWUPB010000913">
    <property type="protein sequence ID" value="CAK7330067.1"/>
    <property type="molecule type" value="Genomic_DNA"/>
</dbReference>
<proteinExistence type="predicted"/>
<dbReference type="InterPro" id="IPR011205">
    <property type="entry name" value="UCP015417_vWA"/>
</dbReference>